<evidence type="ECO:0000313" key="2">
    <source>
        <dbReference type="Proteomes" id="UP000272613"/>
    </source>
</evidence>
<proteinExistence type="predicted"/>
<gene>
    <name evidence="1" type="ORF">ALP74_00848</name>
</gene>
<protein>
    <submittedName>
        <fullName evidence="1">Uncharacterized protein</fullName>
    </submittedName>
</protein>
<sequence>MNINGVPNQASTLQLMTQPYGASKAEPTEEVGTKDILASEAKLTKEKKFYEQQKEPWLLEPVSEHIKNRLDYVAEKKLIEILDLALMEITYSSFQE</sequence>
<reference evidence="1 2" key="1">
    <citation type="submission" date="2018-08" db="EMBL/GenBank/DDBJ databases">
        <title>Recombination of ecologically and evolutionarily significant loci maintains genetic cohesion in the Pseudomonas syringae species complex.</title>
        <authorList>
            <person name="Dillon M."/>
            <person name="Thakur S."/>
            <person name="Almeida R.N.D."/>
            <person name="Weir B.S."/>
            <person name="Guttman D.S."/>
        </authorList>
    </citation>
    <scope>NUCLEOTIDE SEQUENCE [LARGE SCALE GENOMIC DNA]</scope>
    <source>
        <strain evidence="1 2">ICMP 5019</strain>
    </source>
</reference>
<dbReference type="Proteomes" id="UP000272613">
    <property type="component" value="Unassembled WGS sequence"/>
</dbReference>
<dbReference type="AlphaFoldDB" id="A0AB37QPV4"/>
<comment type="caution">
    <text evidence="1">The sequence shown here is derived from an EMBL/GenBank/DDBJ whole genome shotgun (WGS) entry which is preliminary data.</text>
</comment>
<organism evidence="1 2">
    <name type="scientific">Pseudomonas coronafaciens pv. garcae</name>
    <dbReference type="NCBI Taxonomy" id="251653"/>
    <lineage>
        <taxon>Bacteria</taxon>
        <taxon>Pseudomonadati</taxon>
        <taxon>Pseudomonadota</taxon>
        <taxon>Gammaproteobacteria</taxon>
        <taxon>Pseudomonadales</taxon>
        <taxon>Pseudomonadaceae</taxon>
        <taxon>Pseudomonas</taxon>
        <taxon>Pseudomonas coronafaciens</taxon>
    </lineage>
</organism>
<evidence type="ECO:0000313" key="1">
    <source>
        <dbReference type="EMBL" id="RMS00746.1"/>
    </source>
</evidence>
<dbReference type="EMBL" id="RBSH01000174">
    <property type="protein sequence ID" value="RMS00746.1"/>
    <property type="molecule type" value="Genomic_DNA"/>
</dbReference>
<accession>A0AB37QPV4</accession>
<name>A0AB37QPV4_9PSED</name>